<dbReference type="InterPro" id="IPR014729">
    <property type="entry name" value="Rossmann-like_a/b/a_fold"/>
</dbReference>
<evidence type="ECO:0000313" key="6">
    <source>
        <dbReference type="Proteomes" id="UP000673975"/>
    </source>
</evidence>
<dbReference type="Gene3D" id="3.40.50.620">
    <property type="entry name" value="HUPs"/>
    <property type="match status" value="1"/>
</dbReference>
<protein>
    <recommendedName>
        <fullName evidence="2">asparagine synthase (glutamine-hydrolyzing)</fullName>
        <ecNumber evidence="2">6.3.5.4</ecNumber>
    </recommendedName>
</protein>
<sequence length="457" mass="53963">MRSVPLFYYFEGDQLKVVDKYDTFTKNPDLDPDSVKEFTGLCYTTGNNTLLPHLQQIEAGQLIASDGSIVRKEYYYQHLHRYRNHFSKNEHFKNLNDVSYSVFQRMAEYCRDKTIVLPLSGGYDSRYIIAFCRYLGIDNVMCFTYGKPASFEVKASREVARQLGYDWHYVEYNKNKWRLFLDSEKGWKYMDYVFNFSSAPHFQEFIALDELQKEGVIPDDAVFIPGFSADLLAGSHLPAEYYENRPDDLMNKDLAGYIIDHNFRTELNAQARKKITERITASLHQKSPHSPDEFVSLNEDWFTRHKVARFINNSLKIYEFFGYDWMIPLWDKELMEYWYDVPNEQRVLSALYNEYLEQEVFKPLKIHDIEKADKPSPNKLRKVMKTVLPKRLIPSMRNYIRQIKGESGMIDINAYNDLSDLAIERLKGKGLKKNDYHFSTLVAMLYLQNRALWSRPE</sequence>
<dbReference type="InterPro" id="IPR001962">
    <property type="entry name" value="Asn_synthase"/>
</dbReference>
<comment type="pathway">
    <text evidence="1">Amino-acid biosynthesis; L-asparagine biosynthesis; L-asparagine from L-aspartate (L-Gln route): step 1/1.</text>
</comment>
<gene>
    <name evidence="5" type="ORF">NATSA_14735</name>
</gene>
<dbReference type="EMBL" id="JAFIDN010000018">
    <property type="protein sequence ID" value="MBP3193931.1"/>
    <property type="molecule type" value="Genomic_DNA"/>
</dbReference>
<dbReference type="PANTHER" id="PTHR43284">
    <property type="entry name" value="ASPARAGINE SYNTHETASE (GLUTAMINE-HYDROLYZING)"/>
    <property type="match status" value="1"/>
</dbReference>
<dbReference type="AlphaFoldDB" id="A0A8J7SD89"/>
<comment type="catalytic activity">
    <reaction evidence="3">
        <text>L-aspartate + L-glutamine + ATP + H2O = L-asparagine + L-glutamate + AMP + diphosphate + H(+)</text>
        <dbReference type="Rhea" id="RHEA:12228"/>
        <dbReference type="ChEBI" id="CHEBI:15377"/>
        <dbReference type="ChEBI" id="CHEBI:15378"/>
        <dbReference type="ChEBI" id="CHEBI:29985"/>
        <dbReference type="ChEBI" id="CHEBI:29991"/>
        <dbReference type="ChEBI" id="CHEBI:30616"/>
        <dbReference type="ChEBI" id="CHEBI:33019"/>
        <dbReference type="ChEBI" id="CHEBI:58048"/>
        <dbReference type="ChEBI" id="CHEBI:58359"/>
        <dbReference type="ChEBI" id="CHEBI:456215"/>
        <dbReference type="EC" id="6.3.5.4"/>
    </reaction>
</comment>
<evidence type="ECO:0000256" key="2">
    <source>
        <dbReference type="ARBA" id="ARBA00012737"/>
    </source>
</evidence>
<dbReference type="PANTHER" id="PTHR43284:SF1">
    <property type="entry name" value="ASPARAGINE SYNTHETASE"/>
    <property type="match status" value="1"/>
</dbReference>
<dbReference type="Proteomes" id="UP000673975">
    <property type="component" value="Unassembled WGS sequence"/>
</dbReference>
<evidence type="ECO:0000256" key="3">
    <source>
        <dbReference type="ARBA" id="ARBA00048741"/>
    </source>
</evidence>
<name>A0A8J7SD89_9BACT</name>
<dbReference type="EC" id="6.3.5.4" evidence="2"/>
<keyword evidence="6" id="KW-1185">Reference proteome</keyword>
<dbReference type="GO" id="GO:0004066">
    <property type="term" value="F:asparagine synthase (glutamine-hydrolyzing) activity"/>
    <property type="evidence" value="ECO:0007669"/>
    <property type="project" value="UniProtKB-EC"/>
</dbReference>
<dbReference type="RefSeq" id="WP_210513391.1">
    <property type="nucleotide sequence ID" value="NZ_JAFIDN010000018.1"/>
</dbReference>
<feature type="domain" description="Asparagine synthetase" evidence="4">
    <location>
        <begin position="113"/>
        <end position="393"/>
    </location>
</feature>
<evidence type="ECO:0000256" key="1">
    <source>
        <dbReference type="ARBA" id="ARBA00005187"/>
    </source>
</evidence>
<dbReference type="Pfam" id="PF00733">
    <property type="entry name" value="Asn_synthase"/>
    <property type="match status" value="1"/>
</dbReference>
<dbReference type="SUPFAM" id="SSF52402">
    <property type="entry name" value="Adenine nucleotide alpha hydrolases-like"/>
    <property type="match status" value="1"/>
</dbReference>
<dbReference type="GO" id="GO:0006529">
    <property type="term" value="P:asparagine biosynthetic process"/>
    <property type="evidence" value="ECO:0007669"/>
    <property type="project" value="InterPro"/>
</dbReference>
<comment type="caution">
    <text evidence="5">The sequence shown here is derived from an EMBL/GenBank/DDBJ whole genome shotgun (WGS) entry which is preliminary data.</text>
</comment>
<organism evidence="5 6">
    <name type="scientific">Natronogracilivirga saccharolytica</name>
    <dbReference type="NCBI Taxonomy" id="2812953"/>
    <lineage>
        <taxon>Bacteria</taxon>
        <taxon>Pseudomonadati</taxon>
        <taxon>Balneolota</taxon>
        <taxon>Balneolia</taxon>
        <taxon>Balneolales</taxon>
        <taxon>Cyclonatronaceae</taxon>
        <taxon>Natronogracilivirga</taxon>
    </lineage>
</organism>
<proteinExistence type="predicted"/>
<evidence type="ECO:0000313" key="5">
    <source>
        <dbReference type="EMBL" id="MBP3193931.1"/>
    </source>
</evidence>
<evidence type="ECO:0000259" key="4">
    <source>
        <dbReference type="Pfam" id="PF00733"/>
    </source>
</evidence>
<reference evidence="5" key="1">
    <citation type="submission" date="2021-02" db="EMBL/GenBank/DDBJ databases">
        <title>Natronogracilivirga saccharolytica gen. nov. sp. nov. a new anaerobic, haloalkiliphilic carbohydrate-fermenting bacterium from soda lake and proposing of Cyclonatronumiaceae fam. nov. in the phylum Balneolaeota.</title>
        <authorList>
            <person name="Zhilina T.N."/>
            <person name="Sorokin D.Y."/>
            <person name="Zavarzina D.G."/>
            <person name="Toshchakov S.V."/>
            <person name="Kublanov I.V."/>
        </authorList>
    </citation>
    <scope>NUCLEOTIDE SEQUENCE</scope>
    <source>
        <strain evidence="5">Z-1702</strain>
    </source>
</reference>
<dbReference type="InterPro" id="IPR051786">
    <property type="entry name" value="ASN_synthetase/amidase"/>
</dbReference>
<accession>A0A8J7SD89</accession>